<dbReference type="Pfam" id="PF00092">
    <property type="entry name" value="VWA"/>
    <property type="match status" value="1"/>
</dbReference>
<reference evidence="7" key="1">
    <citation type="submission" date="2022-10" db="EMBL/GenBank/DDBJ databases">
        <title>Comparative genomics and taxonomic characterization of three novel marine species of genus Reichenbachiella exhibiting antioxidant and polysaccharide degradation activities.</title>
        <authorList>
            <person name="Muhammad N."/>
            <person name="Lee Y.-J."/>
            <person name="Ko J."/>
            <person name="Kim S.-G."/>
        </authorList>
    </citation>
    <scope>NUCLEOTIDE SEQUENCE</scope>
    <source>
        <strain evidence="7">Wsw4-B4</strain>
    </source>
</reference>
<keyword evidence="2 5" id="KW-0812">Transmembrane</keyword>
<dbReference type="PANTHER" id="PTHR22550">
    <property type="entry name" value="SPORE GERMINATION PROTEIN"/>
    <property type="match status" value="1"/>
</dbReference>
<accession>A0ABY6CXX7</accession>
<keyword evidence="8" id="KW-1185">Reference proteome</keyword>
<protein>
    <submittedName>
        <fullName evidence="7">VWA domain-containing protein</fullName>
    </submittedName>
</protein>
<keyword evidence="4 5" id="KW-0472">Membrane</keyword>
<evidence type="ECO:0000259" key="6">
    <source>
        <dbReference type="PROSITE" id="PS50234"/>
    </source>
</evidence>
<feature type="transmembrane region" description="Helical" evidence="5">
    <location>
        <begin position="302"/>
        <end position="324"/>
    </location>
</feature>
<dbReference type="InterPro" id="IPR036465">
    <property type="entry name" value="vWFA_dom_sf"/>
</dbReference>
<dbReference type="EMBL" id="CP106735">
    <property type="protein sequence ID" value="UXX78776.1"/>
    <property type="molecule type" value="Genomic_DNA"/>
</dbReference>
<dbReference type="PROSITE" id="PS50234">
    <property type="entry name" value="VWFA"/>
    <property type="match status" value="1"/>
</dbReference>
<evidence type="ECO:0000256" key="1">
    <source>
        <dbReference type="ARBA" id="ARBA00022475"/>
    </source>
</evidence>
<dbReference type="Proteomes" id="UP001062165">
    <property type="component" value="Chromosome"/>
</dbReference>
<name>A0ABY6CXX7_9BACT</name>
<gene>
    <name evidence="7" type="ORF">N7E81_15565</name>
</gene>
<dbReference type="InterPro" id="IPR050768">
    <property type="entry name" value="UPF0353/GerABKA_families"/>
</dbReference>
<keyword evidence="3 5" id="KW-1133">Transmembrane helix</keyword>
<evidence type="ECO:0000256" key="2">
    <source>
        <dbReference type="ARBA" id="ARBA00022692"/>
    </source>
</evidence>
<dbReference type="SUPFAM" id="SSF53300">
    <property type="entry name" value="vWA-like"/>
    <property type="match status" value="1"/>
</dbReference>
<dbReference type="SMART" id="SM00327">
    <property type="entry name" value="VWA"/>
    <property type="match status" value="1"/>
</dbReference>
<evidence type="ECO:0000256" key="4">
    <source>
        <dbReference type="ARBA" id="ARBA00023136"/>
    </source>
</evidence>
<keyword evidence="1" id="KW-1003">Cell membrane</keyword>
<evidence type="ECO:0000256" key="3">
    <source>
        <dbReference type="ARBA" id="ARBA00022989"/>
    </source>
</evidence>
<sequence length="335" mass="37669">MPDNFHIAFPWALALLPLPLLVYWLLPSLRMRSAALLLPTYHKAVEYTKQKPRKSAFVKRRGFFSWLILLVIWVMLVAAMTNPQLVGKPEMKVKTSRSFLIVADISFSMAKTDWQIDGKKARRWDAVKDVMHDFIMQRQGDRMGLVFFGSNAYIQAPFTPDLLTVDQMLEEADVGMAGQMTHIGKAINKGLEMFENDTIKSKVMLLLTDGIDAGDGIQPLDAAGMALKDSVMIYTLGIGTPGHSGSDLDERTLEQIAEMTGGQYFLAKDENRLKEIYSELDKLEPMEYEEAQNKPITMLYPYPLAVAMALALLSTLIAVLVSVIKVIRERNETYA</sequence>
<evidence type="ECO:0000256" key="5">
    <source>
        <dbReference type="SAM" id="Phobius"/>
    </source>
</evidence>
<proteinExistence type="predicted"/>
<feature type="transmembrane region" description="Helical" evidence="5">
    <location>
        <begin position="63"/>
        <end position="81"/>
    </location>
</feature>
<organism evidence="7 8">
    <name type="scientific">Reichenbachiella carrageenanivorans</name>
    <dbReference type="NCBI Taxonomy" id="2979869"/>
    <lineage>
        <taxon>Bacteria</taxon>
        <taxon>Pseudomonadati</taxon>
        <taxon>Bacteroidota</taxon>
        <taxon>Cytophagia</taxon>
        <taxon>Cytophagales</taxon>
        <taxon>Reichenbachiellaceae</taxon>
        <taxon>Reichenbachiella</taxon>
    </lineage>
</organism>
<dbReference type="InterPro" id="IPR002035">
    <property type="entry name" value="VWF_A"/>
</dbReference>
<dbReference type="RefSeq" id="WP_263050520.1">
    <property type="nucleotide sequence ID" value="NZ_CP106735.1"/>
</dbReference>
<evidence type="ECO:0000313" key="8">
    <source>
        <dbReference type="Proteomes" id="UP001062165"/>
    </source>
</evidence>
<dbReference type="PANTHER" id="PTHR22550:SF5">
    <property type="entry name" value="LEUCINE ZIPPER PROTEIN 4"/>
    <property type="match status" value="1"/>
</dbReference>
<feature type="domain" description="VWFA" evidence="6">
    <location>
        <begin position="98"/>
        <end position="280"/>
    </location>
</feature>
<dbReference type="Gene3D" id="3.40.50.410">
    <property type="entry name" value="von Willebrand factor, type A domain"/>
    <property type="match status" value="1"/>
</dbReference>
<evidence type="ECO:0000313" key="7">
    <source>
        <dbReference type="EMBL" id="UXX78776.1"/>
    </source>
</evidence>
<feature type="transmembrane region" description="Helical" evidence="5">
    <location>
        <begin position="6"/>
        <end position="26"/>
    </location>
</feature>